<feature type="transmembrane region" description="Helical" evidence="5">
    <location>
        <begin position="166"/>
        <end position="185"/>
    </location>
</feature>
<dbReference type="Proteomes" id="UP001056425">
    <property type="component" value="Chromosome"/>
</dbReference>
<feature type="transmembrane region" description="Helical" evidence="5">
    <location>
        <begin position="191"/>
        <end position="211"/>
    </location>
</feature>
<dbReference type="InterPro" id="IPR017896">
    <property type="entry name" value="4Fe4S_Fe-S-bd"/>
</dbReference>
<dbReference type="Gene3D" id="3.30.70.20">
    <property type="match status" value="2"/>
</dbReference>
<keyword evidence="5" id="KW-0472">Membrane</keyword>
<evidence type="ECO:0000313" key="7">
    <source>
        <dbReference type="EMBL" id="USH00147.1"/>
    </source>
</evidence>
<dbReference type="EMBL" id="CP080572">
    <property type="protein sequence ID" value="USH00147.1"/>
    <property type="molecule type" value="Genomic_DNA"/>
</dbReference>
<keyword evidence="3" id="KW-0408">Iron</keyword>
<dbReference type="InterPro" id="IPR050003">
    <property type="entry name" value="HgcAB-like"/>
</dbReference>
<dbReference type="GO" id="GO:0051539">
    <property type="term" value="F:4 iron, 4 sulfur cluster binding"/>
    <property type="evidence" value="ECO:0007669"/>
    <property type="project" value="UniProtKB-KW"/>
</dbReference>
<dbReference type="AlphaFoldDB" id="A0A9E7SD42"/>
<feature type="transmembrane region" description="Helical" evidence="5">
    <location>
        <begin position="265"/>
        <end position="287"/>
    </location>
</feature>
<dbReference type="RefSeq" id="WP_251949436.1">
    <property type="nucleotide sequence ID" value="NZ_CP080572.1"/>
</dbReference>
<evidence type="ECO:0000259" key="6">
    <source>
        <dbReference type="PROSITE" id="PS51379"/>
    </source>
</evidence>
<dbReference type="Pfam" id="PF00037">
    <property type="entry name" value="Fer4"/>
    <property type="match status" value="2"/>
</dbReference>
<dbReference type="KEGG" id="thei:K1720_01310"/>
<keyword evidence="4" id="KW-0411">Iron-sulfur</keyword>
<evidence type="ECO:0000256" key="4">
    <source>
        <dbReference type="ARBA" id="ARBA00023014"/>
    </source>
</evidence>
<dbReference type="InterPro" id="IPR017900">
    <property type="entry name" value="4Fe4S_Fe_S_CS"/>
</dbReference>
<keyword evidence="5" id="KW-1133">Transmembrane helix</keyword>
<feature type="domain" description="4Fe-4S ferredoxin-type" evidence="6">
    <location>
        <begin position="332"/>
        <end position="355"/>
    </location>
</feature>
<dbReference type="PANTHER" id="PTHR43687:SF1">
    <property type="entry name" value="FERREDOXIN III"/>
    <property type="match status" value="1"/>
</dbReference>
<feature type="transmembrane region" description="Helical" evidence="5">
    <location>
        <begin position="232"/>
        <end position="253"/>
    </location>
</feature>
<evidence type="ECO:0000256" key="2">
    <source>
        <dbReference type="ARBA" id="ARBA00022723"/>
    </source>
</evidence>
<gene>
    <name evidence="7" type="ORF">K1720_01310</name>
</gene>
<protein>
    <submittedName>
        <fullName evidence="7">4Fe-4S binding protein</fullName>
    </submittedName>
</protein>
<proteinExistence type="predicted"/>
<dbReference type="GO" id="GO:0046872">
    <property type="term" value="F:metal ion binding"/>
    <property type="evidence" value="ECO:0007669"/>
    <property type="project" value="UniProtKB-KW"/>
</dbReference>
<dbReference type="GO" id="GO:0016491">
    <property type="term" value="F:oxidoreductase activity"/>
    <property type="evidence" value="ECO:0007669"/>
    <property type="project" value="UniProtKB-ARBA"/>
</dbReference>
<keyword evidence="2" id="KW-0479">Metal-binding</keyword>
<evidence type="ECO:0000313" key="8">
    <source>
        <dbReference type="Proteomes" id="UP001056425"/>
    </source>
</evidence>
<dbReference type="InterPro" id="IPR016041">
    <property type="entry name" value="Ac-CoA_synth_d_su_TIM-brl"/>
</dbReference>
<dbReference type="PROSITE" id="PS00198">
    <property type="entry name" value="4FE4S_FER_1"/>
    <property type="match status" value="2"/>
</dbReference>
<name>A0A9E7SD42_9EURY</name>
<dbReference type="InterPro" id="IPR050572">
    <property type="entry name" value="Fe-S_Ferredoxin"/>
</dbReference>
<dbReference type="SUPFAM" id="SSF54862">
    <property type="entry name" value="4Fe-4S ferredoxins"/>
    <property type="match status" value="1"/>
</dbReference>
<keyword evidence="8" id="KW-1185">Reference proteome</keyword>
<sequence>MLRYIIVNIVGTLLRGFPMPCRTGLIKIGNPDEDSPVFLTANYCVTVERVKRVLEKSAIDCYLLVANSKGINVWCSAAGGYLTHHEVISALKTSGIEKLVKHRNVVLPQLAAAGVEARKVKEKTGWNIIWGPVYAKDIPGFIKNGYKKPPEMREVKFPLLHRIEMAVMWAFPFSIIVAFLAFFLWRSAVLPLFALTWLLPIMIFISFPLYSKFLNLRKNGIGVSRYTVIFDFGRVPLILEGVFIFLLIVYGFFTGHLSFEFLLRWGFVSFIIIMLVSIDLMGSTPVYKSGLHEERLLRVALDEEKCTGCGVCVQVCPRNCYEIERVAMMPRAERCVQCGACIVQCPFDALYFVSPEGRTIPPEVTRKFKLNLMGKRLVRI</sequence>
<evidence type="ECO:0000256" key="3">
    <source>
        <dbReference type="ARBA" id="ARBA00023004"/>
    </source>
</evidence>
<dbReference type="PROSITE" id="PS51379">
    <property type="entry name" value="4FE4S_FER_2"/>
    <property type="match status" value="2"/>
</dbReference>
<dbReference type="Gene3D" id="3.40.50.11600">
    <property type="match status" value="1"/>
</dbReference>
<dbReference type="Pfam" id="PF03599">
    <property type="entry name" value="CdhD"/>
    <property type="match status" value="1"/>
</dbReference>
<dbReference type="GeneID" id="72776939"/>
<dbReference type="NCBIfam" id="NF043039">
    <property type="entry name" value="HgcAB_like"/>
    <property type="match status" value="1"/>
</dbReference>
<feature type="domain" description="4Fe-4S ferredoxin-type" evidence="6">
    <location>
        <begin position="297"/>
        <end position="326"/>
    </location>
</feature>
<keyword evidence="5" id="KW-0812">Transmembrane</keyword>
<evidence type="ECO:0000256" key="1">
    <source>
        <dbReference type="ARBA" id="ARBA00022485"/>
    </source>
</evidence>
<organism evidence="7 8">
    <name type="scientific">Thermococcus argininiproducens</name>
    <dbReference type="NCBI Taxonomy" id="2866384"/>
    <lineage>
        <taxon>Archaea</taxon>
        <taxon>Methanobacteriati</taxon>
        <taxon>Methanobacteriota</taxon>
        <taxon>Thermococci</taxon>
        <taxon>Thermococcales</taxon>
        <taxon>Thermococcaceae</taxon>
        <taxon>Thermococcus</taxon>
    </lineage>
</organism>
<accession>A0A9E7SD42</accession>
<dbReference type="PANTHER" id="PTHR43687">
    <property type="entry name" value="ADENYLYLSULFATE REDUCTASE, BETA SUBUNIT"/>
    <property type="match status" value="1"/>
</dbReference>
<keyword evidence="1" id="KW-0004">4Fe-4S</keyword>
<evidence type="ECO:0000256" key="5">
    <source>
        <dbReference type="SAM" id="Phobius"/>
    </source>
</evidence>
<reference evidence="7 8" key="1">
    <citation type="submission" date="2021-08" db="EMBL/GenBank/DDBJ databases">
        <title>Thermococcus onnuriiensis IOH2.</title>
        <authorList>
            <person name="Park Y.-J."/>
        </authorList>
    </citation>
    <scope>NUCLEOTIDE SEQUENCE [LARGE SCALE GENOMIC DNA]</scope>
    <source>
        <strain evidence="7 8">IOH2</strain>
    </source>
</reference>